<evidence type="ECO:0000313" key="5">
    <source>
        <dbReference type="EMBL" id="KAL2458713.1"/>
    </source>
</evidence>
<evidence type="ECO:0000256" key="1">
    <source>
        <dbReference type="ARBA" id="ARBA00004370"/>
    </source>
</evidence>
<dbReference type="Gene3D" id="3.30.450.50">
    <property type="entry name" value="Longin domain"/>
    <property type="match status" value="1"/>
</dbReference>
<dbReference type="AlphaFoldDB" id="A0ABD1P4C4"/>
<dbReference type="SUPFAM" id="SSF64356">
    <property type="entry name" value="SNARE-like"/>
    <property type="match status" value="1"/>
</dbReference>
<comment type="subcellular location">
    <subcellularLocation>
        <location evidence="1">Membrane</location>
    </subcellularLocation>
</comment>
<evidence type="ECO:0000256" key="3">
    <source>
        <dbReference type="ARBA" id="ARBA00023136"/>
    </source>
</evidence>
<accession>A0ABD1P4C4</accession>
<evidence type="ECO:0000259" key="4">
    <source>
        <dbReference type="PROSITE" id="PS50859"/>
    </source>
</evidence>
<keyword evidence="3" id="KW-0472">Membrane</keyword>
<gene>
    <name evidence="5" type="ORF">Fot_55502</name>
</gene>
<dbReference type="InterPro" id="IPR011012">
    <property type="entry name" value="Longin-like_dom_sf"/>
</dbReference>
<protein>
    <submittedName>
        <fullName evidence="5">Vesicle-associated membrane protein</fullName>
    </submittedName>
</protein>
<proteinExistence type="inferred from homology"/>
<dbReference type="Proteomes" id="UP001604277">
    <property type="component" value="Unassembled WGS sequence"/>
</dbReference>
<keyword evidence="6" id="KW-1185">Reference proteome</keyword>
<feature type="domain" description="Longin" evidence="4">
    <location>
        <begin position="38"/>
        <end position="103"/>
    </location>
</feature>
<comment type="similarity">
    <text evidence="2">Belongs to the synaptobrevin family.</text>
</comment>
<dbReference type="EMBL" id="JBFOLJ010000027">
    <property type="protein sequence ID" value="KAL2458713.1"/>
    <property type="molecule type" value="Genomic_DNA"/>
</dbReference>
<organism evidence="5 6">
    <name type="scientific">Forsythia ovata</name>
    <dbReference type="NCBI Taxonomy" id="205694"/>
    <lineage>
        <taxon>Eukaryota</taxon>
        <taxon>Viridiplantae</taxon>
        <taxon>Streptophyta</taxon>
        <taxon>Embryophyta</taxon>
        <taxon>Tracheophyta</taxon>
        <taxon>Spermatophyta</taxon>
        <taxon>Magnoliopsida</taxon>
        <taxon>eudicotyledons</taxon>
        <taxon>Gunneridae</taxon>
        <taxon>Pentapetalae</taxon>
        <taxon>asterids</taxon>
        <taxon>lamiids</taxon>
        <taxon>Lamiales</taxon>
        <taxon>Oleaceae</taxon>
        <taxon>Forsythieae</taxon>
        <taxon>Forsythia</taxon>
    </lineage>
</organism>
<reference evidence="6" key="1">
    <citation type="submission" date="2024-07" db="EMBL/GenBank/DDBJ databases">
        <title>Two chromosome-level genome assemblies of Korean endemic species Abeliophyllum distichum and Forsythia ovata (Oleaceae).</title>
        <authorList>
            <person name="Jang H."/>
        </authorList>
    </citation>
    <scope>NUCLEOTIDE SEQUENCE [LARGE SCALE GENOMIC DNA]</scope>
</reference>
<dbReference type="GO" id="GO:0016020">
    <property type="term" value="C:membrane"/>
    <property type="evidence" value="ECO:0007669"/>
    <property type="project" value="UniProtKB-SubCell"/>
</dbReference>
<dbReference type="InterPro" id="IPR010908">
    <property type="entry name" value="Longin_dom"/>
</dbReference>
<dbReference type="PROSITE" id="PS50859">
    <property type="entry name" value="LONGIN"/>
    <property type="match status" value="1"/>
</dbReference>
<name>A0ABD1P4C4_9LAMI</name>
<sequence length="127" mass="14125">MVQHLPLNSQPTAHSSFVIYATSISTVIIYTKYFDGYIVWGGGVGTFVLSEFSAVTGNTPAVVQRILEKLSEVENAESRLCFSQDLYIFHILRSDGLTFFCMSFHDTLGSKVNIDNEVVAASFQMTR</sequence>
<evidence type="ECO:0000256" key="2">
    <source>
        <dbReference type="ARBA" id="ARBA00008025"/>
    </source>
</evidence>
<comment type="caution">
    <text evidence="5">The sequence shown here is derived from an EMBL/GenBank/DDBJ whole genome shotgun (WGS) entry which is preliminary data.</text>
</comment>
<evidence type="ECO:0000313" key="6">
    <source>
        <dbReference type="Proteomes" id="UP001604277"/>
    </source>
</evidence>